<dbReference type="InterPro" id="IPR016161">
    <property type="entry name" value="Ald_DH/histidinol_DH"/>
</dbReference>
<dbReference type="AlphaFoldDB" id="A0A937JA02"/>
<evidence type="ECO:0000256" key="1">
    <source>
        <dbReference type="ARBA" id="ARBA00009986"/>
    </source>
</evidence>
<dbReference type="PANTHER" id="PTHR42804">
    <property type="entry name" value="ALDEHYDE DEHYDROGENASE"/>
    <property type="match status" value="1"/>
</dbReference>
<gene>
    <name evidence="8" type="ORF">ISR29_00415</name>
</gene>
<dbReference type="Pfam" id="PF00171">
    <property type="entry name" value="Aldedh"/>
    <property type="match status" value="1"/>
</dbReference>
<dbReference type="SUPFAM" id="SSF53720">
    <property type="entry name" value="ALDH-like"/>
    <property type="match status" value="1"/>
</dbReference>
<organism evidence="8 9">
    <name type="scientific">SAR86 cluster bacterium</name>
    <dbReference type="NCBI Taxonomy" id="2030880"/>
    <lineage>
        <taxon>Bacteria</taxon>
        <taxon>Pseudomonadati</taxon>
        <taxon>Pseudomonadota</taxon>
        <taxon>Gammaproteobacteria</taxon>
        <taxon>SAR86 cluster</taxon>
    </lineage>
</organism>
<name>A0A937JA02_9GAMM</name>
<dbReference type="Proteomes" id="UP000705230">
    <property type="component" value="Unassembled WGS sequence"/>
</dbReference>
<evidence type="ECO:0000256" key="6">
    <source>
        <dbReference type="RuleBase" id="RU003345"/>
    </source>
</evidence>
<dbReference type="InterPro" id="IPR016163">
    <property type="entry name" value="Ald_DH_C"/>
</dbReference>
<proteinExistence type="inferred from homology"/>
<dbReference type="InterPro" id="IPR029510">
    <property type="entry name" value="Ald_DH_CS_GLU"/>
</dbReference>
<evidence type="ECO:0000256" key="4">
    <source>
        <dbReference type="ARBA" id="ARBA00049194"/>
    </source>
</evidence>
<evidence type="ECO:0000313" key="9">
    <source>
        <dbReference type="Proteomes" id="UP000705230"/>
    </source>
</evidence>
<dbReference type="PROSITE" id="PS00070">
    <property type="entry name" value="ALDEHYDE_DEHYDR_CYS"/>
    <property type="match status" value="1"/>
</dbReference>
<evidence type="ECO:0000256" key="2">
    <source>
        <dbReference type="ARBA" id="ARBA00023002"/>
    </source>
</evidence>
<comment type="similarity">
    <text evidence="1 6">Belongs to the aldehyde dehydrogenase family.</text>
</comment>
<dbReference type="Gene3D" id="3.40.309.10">
    <property type="entry name" value="Aldehyde Dehydrogenase, Chain A, domain 2"/>
    <property type="match status" value="1"/>
</dbReference>
<comment type="catalytic activity">
    <reaction evidence="4">
        <text>an aldehyde + NAD(+) + H2O = a carboxylate + NADH + 2 H(+)</text>
        <dbReference type="Rhea" id="RHEA:16185"/>
        <dbReference type="ChEBI" id="CHEBI:15377"/>
        <dbReference type="ChEBI" id="CHEBI:15378"/>
        <dbReference type="ChEBI" id="CHEBI:17478"/>
        <dbReference type="ChEBI" id="CHEBI:29067"/>
        <dbReference type="ChEBI" id="CHEBI:57540"/>
        <dbReference type="ChEBI" id="CHEBI:57945"/>
        <dbReference type="EC" id="1.2.1.3"/>
    </reaction>
</comment>
<reference evidence="8" key="1">
    <citation type="submission" date="2020-10" db="EMBL/GenBank/DDBJ databases">
        <title>Microbiome of the Black Sea water column analyzed by genome centric metagenomics.</title>
        <authorList>
            <person name="Cabello-Yeves P.J."/>
            <person name="Callieri C."/>
            <person name="Picazo A."/>
            <person name="Mehrshad M."/>
            <person name="Haro-Moreno J.M."/>
            <person name="Roda-Garcia J."/>
            <person name="Dzembekova N."/>
            <person name="Slabakova V."/>
            <person name="Slabakova N."/>
            <person name="Moncheva S."/>
            <person name="Rodriguez-Valera F."/>
        </authorList>
    </citation>
    <scope>NUCLEOTIDE SEQUENCE</scope>
    <source>
        <strain evidence="8">BS30m-G43</strain>
    </source>
</reference>
<dbReference type="EC" id="1.2.1.3" evidence="3"/>
<sequence>MEISNTYINDLFAEDQNDNKFTLLNPSDESILGNLFCSSKEQVNSAIRVGLSMEKVSANLTIKERIFILQEIHDEIIIRKEELANAITLEMGAPITLTSSSHIQMGIDHLINTIRTLKTYKFEENHNDYKLIRVPIGLVALITPWNWPLNQTLTKISSAIAAGCSIVLKPSEYSALSSRILIEIINKSSLPKGCFSCINGIGSDIGPLISSHPDIKMISFTGSTAAGINIQELAAKTIKRVSLELGGKSAHVICKGVDLEKAIPNAIDQCFINSGQSCSAPTRLLVPNESIENVERIAAKYVKTLVTGNPMDTKTNLGPVVNIKQYKSIQTHIEAGINSGYKLISGGLGKPTSCISGYFIKPTIFSEVPNNSLIAQEEIFGPVLSIIAYDNINHAVEITNDSIYGLSSYITCLDENEGLEIAKEIKAGQTIINKKSRGSAPAPFGGFKMSGNGREHGLFGLEEYLEIKAII</sequence>
<evidence type="ECO:0000256" key="5">
    <source>
        <dbReference type="PROSITE-ProRule" id="PRU10007"/>
    </source>
</evidence>
<dbReference type="EMBL" id="JADHSG010000001">
    <property type="protein sequence ID" value="MBL6902650.1"/>
    <property type="molecule type" value="Genomic_DNA"/>
</dbReference>
<evidence type="ECO:0000313" key="8">
    <source>
        <dbReference type="EMBL" id="MBL6902650.1"/>
    </source>
</evidence>
<evidence type="ECO:0000259" key="7">
    <source>
        <dbReference type="Pfam" id="PF00171"/>
    </source>
</evidence>
<dbReference type="CDD" id="cd07138">
    <property type="entry name" value="ALDH_CddD_SSP0762"/>
    <property type="match status" value="1"/>
</dbReference>
<protein>
    <recommendedName>
        <fullName evidence="3">aldehyde dehydrogenase (NAD(+))</fullName>
        <ecNumber evidence="3">1.2.1.3</ecNumber>
    </recommendedName>
</protein>
<feature type="active site" evidence="5">
    <location>
        <position position="244"/>
    </location>
</feature>
<evidence type="ECO:0000256" key="3">
    <source>
        <dbReference type="ARBA" id="ARBA00024226"/>
    </source>
</evidence>
<keyword evidence="2 6" id="KW-0560">Oxidoreductase</keyword>
<comment type="caution">
    <text evidence="8">The sequence shown here is derived from an EMBL/GenBank/DDBJ whole genome shotgun (WGS) entry which is preliminary data.</text>
</comment>
<dbReference type="PANTHER" id="PTHR42804:SF1">
    <property type="entry name" value="ALDEHYDE DEHYDROGENASE-RELATED"/>
    <property type="match status" value="1"/>
</dbReference>
<accession>A0A937JA02</accession>
<dbReference type="PROSITE" id="PS00687">
    <property type="entry name" value="ALDEHYDE_DEHYDR_GLU"/>
    <property type="match status" value="1"/>
</dbReference>
<dbReference type="InterPro" id="IPR016162">
    <property type="entry name" value="Ald_DH_N"/>
</dbReference>
<feature type="domain" description="Aldehyde dehydrogenase" evidence="7">
    <location>
        <begin position="15"/>
        <end position="470"/>
    </location>
</feature>
<dbReference type="GO" id="GO:0004029">
    <property type="term" value="F:aldehyde dehydrogenase (NAD+) activity"/>
    <property type="evidence" value="ECO:0007669"/>
    <property type="project" value="UniProtKB-EC"/>
</dbReference>
<dbReference type="InterPro" id="IPR015590">
    <property type="entry name" value="Aldehyde_DH_dom"/>
</dbReference>
<dbReference type="InterPro" id="IPR016160">
    <property type="entry name" value="Ald_DH_CS_CYS"/>
</dbReference>
<dbReference type="Gene3D" id="3.40.605.10">
    <property type="entry name" value="Aldehyde Dehydrogenase, Chain A, domain 1"/>
    <property type="match status" value="1"/>
</dbReference>